<proteinExistence type="predicted"/>
<dbReference type="AlphaFoldDB" id="A0A0Y9PRQ3"/>
<name>A0A0Y9PRQ3_PLABE</name>
<gene>
    <name evidence="2" type="ORF">PBK173_000509300</name>
</gene>
<feature type="non-terminal residue" evidence="2">
    <location>
        <position position="240"/>
    </location>
</feature>
<organism evidence="2 3">
    <name type="scientific">Plasmodium berghei</name>
    <dbReference type="NCBI Taxonomy" id="5821"/>
    <lineage>
        <taxon>Eukaryota</taxon>
        <taxon>Sar</taxon>
        <taxon>Alveolata</taxon>
        <taxon>Apicomplexa</taxon>
        <taxon>Aconoidasida</taxon>
        <taxon>Haemosporida</taxon>
        <taxon>Plasmodiidae</taxon>
        <taxon>Plasmodium</taxon>
        <taxon>Plasmodium (Vinckeia)</taxon>
    </lineage>
</organism>
<dbReference type="EMBL" id="FFUQ01000108">
    <property type="protein sequence ID" value="CXH16239.1"/>
    <property type="molecule type" value="Genomic_DNA"/>
</dbReference>
<dbReference type="Proteomes" id="UP000069549">
    <property type="component" value="Unassembled WGS sequence"/>
</dbReference>
<evidence type="ECO:0000256" key="1">
    <source>
        <dbReference type="SAM" id="MobiDB-lite"/>
    </source>
</evidence>
<evidence type="ECO:0000313" key="3">
    <source>
        <dbReference type="Proteomes" id="UP000069549"/>
    </source>
</evidence>
<feature type="region of interest" description="Disordered" evidence="1">
    <location>
        <begin position="42"/>
        <end position="63"/>
    </location>
</feature>
<evidence type="ECO:0000313" key="2">
    <source>
        <dbReference type="EMBL" id="CXH16239.1"/>
    </source>
</evidence>
<protein>
    <submittedName>
        <fullName evidence="2">Uncharacterized protein</fullName>
    </submittedName>
</protein>
<reference evidence="2 3" key="1">
    <citation type="submission" date="2016-02" db="EMBL/GenBank/DDBJ databases">
        <authorList>
            <consortium name="Pathogen Informatics"/>
        </authorList>
    </citation>
    <scope>NUCLEOTIDE SEQUENCE [LARGE SCALE GENOMIC DNA]</scope>
    <source>
        <strain evidence="2 3">K173</strain>
    </source>
</reference>
<accession>A0A0Y9PRQ3</accession>
<sequence length="240" mass="28148">MNNIKKLRKNYDKNKLYQKNCEYGKNTISSIFLSNCFEKKREISKKDKKSKAMSVPKKTTKKKAAPILEKKKYQLSQQFKLESEIKYENDKVSDPNQLESKIKFQNDNTVEIKEKEEKINCEQMHLMDKENRTYSIVKIASIISKISKLKRSIYNKKESNENKTNTKIEGFIFNENLKDITIKSYNINNKSSKDCIKYISDRVNDNKIKDGDTEEKQIDLILSKKGIYQTNKEGGKNDQV</sequence>
<dbReference type="VEuPathDB" id="PlasmoDB:PBANKA_1029000"/>